<dbReference type="KEGG" id="spsw:Sps_03965"/>
<evidence type="ECO:0000313" key="3">
    <source>
        <dbReference type="EMBL" id="AQS39080.1"/>
    </source>
</evidence>
<evidence type="ECO:0000313" key="4">
    <source>
        <dbReference type="Proteomes" id="UP000189545"/>
    </source>
</evidence>
<gene>
    <name evidence="3" type="ORF">Sps_03965</name>
</gene>
<protein>
    <submittedName>
        <fullName evidence="3">Outer membrane protein beta-barrel domain</fullName>
    </submittedName>
</protein>
<keyword evidence="4" id="KW-1185">Reference proteome</keyword>
<keyword evidence="1" id="KW-0732">Signal</keyword>
<dbReference type="OrthoDB" id="9782229at2"/>
<dbReference type="EMBL" id="CP014782">
    <property type="protein sequence ID" value="AQS39080.1"/>
    <property type="molecule type" value="Genomic_DNA"/>
</dbReference>
<feature type="signal peptide" evidence="1">
    <location>
        <begin position="1"/>
        <end position="22"/>
    </location>
</feature>
<evidence type="ECO:0000256" key="1">
    <source>
        <dbReference type="SAM" id="SignalP"/>
    </source>
</evidence>
<dbReference type="Gene3D" id="2.40.160.20">
    <property type="match status" value="1"/>
</dbReference>
<proteinExistence type="predicted"/>
<dbReference type="SUPFAM" id="SSF56925">
    <property type="entry name" value="OMPA-like"/>
    <property type="match status" value="1"/>
</dbReference>
<evidence type="ECO:0000259" key="2">
    <source>
        <dbReference type="PROSITE" id="PS51782"/>
    </source>
</evidence>
<dbReference type="AlphaFoldDB" id="A0A1S6HU43"/>
<sequence length="313" mass="34273">MNNSLAALLLVSLGGLASQALAQNDMSSNDSGPAQQVRGWFIEGTAGLGLSKEAEESNLYWRAGTGYRLNQYLDLGVAVSSLHDGVANSEAVEAFMRPKFSLGEGYALYSELGYRDEGDGLFAGLGVKYQVTPSWEVNLGYRWYQQPISEARGDSYTLAIGVQYLFGQSKKYQHVSNYDFSDEPVPIVTQPAAVVKAPVVALPLVSAETCRTTIAMSDLDNIGQVYEPNNCHLAKRFNDYQGCKSVLNAQGAADLNAANLETHVIVKGAWLTLIAHEHCITLDALTELNPWIKTRIDNNKYIYPKEKLNLPVK</sequence>
<dbReference type="RefSeq" id="WP_077754042.1">
    <property type="nucleotide sequence ID" value="NZ_CP014782.1"/>
</dbReference>
<accession>A0A1S6HU43</accession>
<dbReference type="InterPro" id="IPR018392">
    <property type="entry name" value="LysM"/>
</dbReference>
<dbReference type="Proteomes" id="UP000189545">
    <property type="component" value="Chromosome"/>
</dbReference>
<dbReference type="InterPro" id="IPR036779">
    <property type="entry name" value="LysM_dom_sf"/>
</dbReference>
<dbReference type="PROSITE" id="PS51782">
    <property type="entry name" value="LYSM"/>
    <property type="match status" value="1"/>
</dbReference>
<name>A0A1S6HU43_9GAMM</name>
<dbReference type="Gene3D" id="3.10.350.10">
    <property type="entry name" value="LysM domain"/>
    <property type="match status" value="1"/>
</dbReference>
<organism evidence="3 4">
    <name type="scientific">Shewanella psychrophila</name>
    <dbReference type="NCBI Taxonomy" id="225848"/>
    <lineage>
        <taxon>Bacteria</taxon>
        <taxon>Pseudomonadati</taxon>
        <taxon>Pseudomonadota</taxon>
        <taxon>Gammaproteobacteria</taxon>
        <taxon>Alteromonadales</taxon>
        <taxon>Shewanellaceae</taxon>
        <taxon>Shewanella</taxon>
    </lineage>
</organism>
<dbReference type="STRING" id="225848.Sps_03965"/>
<feature type="domain" description="LysM" evidence="2">
    <location>
        <begin position="261"/>
        <end position="310"/>
    </location>
</feature>
<dbReference type="InterPro" id="IPR011250">
    <property type="entry name" value="OMP/PagP_B-barrel"/>
</dbReference>
<reference evidence="3 4" key="1">
    <citation type="submission" date="2016-03" db="EMBL/GenBank/DDBJ databases">
        <title>Complete genome sequence of Shewanella psychrophila WP2, a deep sea bacterium isolated from west Pacific sediment.</title>
        <authorList>
            <person name="Xu G."/>
            <person name="Jian H."/>
        </authorList>
    </citation>
    <scope>NUCLEOTIDE SEQUENCE [LARGE SCALE GENOMIC DNA]</scope>
    <source>
        <strain evidence="3 4">WP2</strain>
    </source>
</reference>
<feature type="chain" id="PRO_5013068714" evidence="1">
    <location>
        <begin position="23"/>
        <end position="313"/>
    </location>
</feature>